<feature type="binding site" evidence="1">
    <location>
        <begin position="114"/>
        <end position="115"/>
    </location>
    <ligand>
        <name>S-adenosyl-L-methionine</name>
        <dbReference type="ChEBI" id="CHEBI:59789"/>
    </ligand>
</feature>
<dbReference type="RefSeq" id="WP_126799147.1">
    <property type="nucleotide sequence ID" value="NZ_PIPO01000004.1"/>
</dbReference>
<dbReference type="Gene3D" id="3.40.50.150">
    <property type="entry name" value="Vaccinia Virus protein VP39"/>
    <property type="match status" value="1"/>
</dbReference>
<evidence type="ECO:0000313" key="2">
    <source>
        <dbReference type="EMBL" id="RUO32359.1"/>
    </source>
</evidence>
<comment type="similarity">
    <text evidence="1">Belongs to the methyltransferase superfamily. RsmJ family.</text>
</comment>
<comment type="caution">
    <text evidence="2">The sequence shown here is derived from an EMBL/GenBank/DDBJ whole genome shotgun (WGS) entry which is preliminary data.</text>
</comment>
<comment type="caution">
    <text evidence="1">Lacks conserved residue(s) required for the propagation of feature annotation.</text>
</comment>
<name>A0A432WF60_9GAMM</name>
<dbReference type="PANTHER" id="PTHR36112:SF1">
    <property type="entry name" value="RIBOSOMAL RNA SMALL SUBUNIT METHYLTRANSFERASE J"/>
    <property type="match status" value="1"/>
</dbReference>
<dbReference type="InterPro" id="IPR029063">
    <property type="entry name" value="SAM-dependent_MTases_sf"/>
</dbReference>
<dbReference type="InterPro" id="IPR007536">
    <property type="entry name" value="16SrRNA_methylTrfase_J"/>
</dbReference>
<dbReference type="Pfam" id="PF04445">
    <property type="entry name" value="SAM_MT"/>
    <property type="match status" value="1"/>
</dbReference>
<feature type="binding site" evidence="1">
    <location>
        <begin position="130"/>
        <end position="131"/>
    </location>
    <ligand>
        <name>S-adenosyl-L-methionine</name>
        <dbReference type="ChEBI" id="CHEBI:59789"/>
    </ligand>
</feature>
<keyword evidence="1" id="KW-0808">Transferase</keyword>
<keyword evidence="1" id="KW-0698">rRNA processing</keyword>
<protein>
    <recommendedName>
        <fullName evidence="1">Ribosomal RNA small subunit methyltransferase J</fullName>
        <ecNumber evidence="1">2.1.1.242</ecNumber>
    </recommendedName>
    <alternativeName>
        <fullName evidence="1">16S rRNA m2G1516 methyltransferase</fullName>
    </alternativeName>
    <alternativeName>
        <fullName evidence="1">rRNA (guanine-N(2)-)-methyltransferase</fullName>
    </alternativeName>
</protein>
<dbReference type="SUPFAM" id="SSF53335">
    <property type="entry name" value="S-adenosyl-L-methionine-dependent methyltransferases"/>
    <property type="match status" value="1"/>
</dbReference>
<accession>A0A432WF60</accession>
<dbReference type="Proteomes" id="UP000287823">
    <property type="component" value="Unassembled WGS sequence"/>
</dbReference>
<dbReference type="EC" id="2.1.1.242" evidence="1"/>
<dbReference type="GO" id="GO:0005737">
    <property type="term" value="C:cytoplasm"/>
    <property type="evidence" value="ECO:0007669"/>
    <property type="project" value="UniProtKB-SubCell"/>
</dbReference>
<comment type="subcellular location">
    <subcellularLocation>
        <location evidence="1">Cytoplasm</location>
    </subcellularLocation>
</comment>
<proteinExistence type="inferred from homology"/>
<evidence type="ECO:0000313" key="3">
    <source>
        <dbReference type="Proteomes" id="UP000287823"/>
    </source>
</evidence>
<dbReference type="HAMAP" id="MF_01523">
    <property type="entry name" value="16SrRNA_methyltr_J"/>
    <property type="match status" value="1"/>
</dbReference>
<comment type="catalytic activity">
    <reaction evidence="1">
        <text>guanosine(1516) in 16S rRNA + S-adenosyl-L-methionine = N(2)-methylguanosine(1516) in 16S rRNA + S-adenosyl-L-homocysteine + H(+)</text>
        <dbReference type="Rhea" id="RHEA:43220"/>
        <dbReference type="Rhea" id="RHEA-COMP:10412"/>
        <dbReference type="Rhea" id="RHEA-COMP:10413"/>
        <dbReference type="ChEBI" id="CHEBI:15378"/>
        <dbReference type="ChEBI" id="CHEBI:57856"/>
        <dbReference type="ChEBI" id="CHEBI:59789"/>
        <dbReference type="ChEBI" id="CHEBI:74269"/>
        <dbReference type="ChEBI" id="CHEBI:74481"/>
        <dbReference type="EC" id="2.1.1.242"/>
    </reaction>
</comment>
<evidence type="ECO:0000256" key="1">
    <source>
        <dbReference type="HAMAP-Rule" id="MF_01523"/>
    </source>
</evidence>
<sequence length="267" mass="29578">MTTDTEHTPGCLQTPALMAAEPELAAAAQQLARHYQLPEEANEHDFVLELTQFGVQLRWKSQPKVTPLLVDFVRGKQAWRRQAGGARDEAIVRALGIAKGHRPNILDATAGLGRDGMILVHAGCQVRFLERNPAIHVLLSDAINRAQHDDSIGPWVTERARVLPRGSIIEQAYAQQLAKEPPMAIYLDPMFPHRDKSAAVKKDMQMLQHLAGTDEDSDQLLPAALAVATHRVVVKRPAKAPYLAGQHPSAQVPSKKHRFDIYIKQAY</sequence>
<dbReference type="EMBL" id="PIPO01000004">
    <property type="protein sequence ID" value="RUO32359.1"/>
    <property type="molecule type" value="Genomic_DNA"/>
</dbReference>
<keyword evidence="1" id="KW-0963">Cytoplasm</keyword>
<keyword evidence="3" id="KW-1185">Reference proteome</keyword>
<comment type="function">
    <text evidence="1">Specifically methylates the guanosine in position 1516 of 16S rRNA.</text>
</comment>
<gene>
    <name evidence="1" type="primary">rsmJ</name>
    <name evidence="2" type="ORF">CWE14_09415</name>
</gene>
<dbReference type="GO" id="GO:0008990">
    <property type="term" value="F:rRNA (guanine-N2-)-methyltransferase activity"/>
    <property type="evidence" value="ECO:0007669"/>
    <property type="project" value="UniProtKB-UniRule"/>
</dbReference>
<reference evidence="2 3" key="1">
    <citation type="journal article" date="2011" name="Front. Microbiol.">
        <title>Genomic signatures of strain selection and enhancement in Bacillus atrophaeus var. globigii, a historical biowarfare simulant.</title>
        <authorList>
            <person name="Gibbons H.S."/>
            <person name="Broomall S.M."/>
            <person name="McNew L.A."/>
            <person name="Daligault H."/>
            <person name="Chapman C."/>
            <person name="Bruce D."/>
            <person name="Karavis M."/>
            <person name="Krepps M."/>
            <person name="McGregor P.A."/>
            <person name="Hong C."/>
            <person name="Park K.H."/>
            <person name="Akmal A."/>
            <person name="Feldman A."/>
            <person name="Lin J.S."/>
            <person name="Chang W.E."/>
            <person name="Higgs B.W."/>
            <person name="Demirev P."/>
            <person name="Lindquist J."/>
            <person name="Liem A."/>
            <person name="Fochler E."/>
            <person name="Read T.D."/>
            <person name="Tapia R."/>
            <person name="Johnson S."/>
            <person name="Bishop-Lilly K.A."/>
            <person name="Detter C."/>
            <person name="Han C."/>
            <person name="Sozhamannan S."/>
            <person name="Rosenzweig C.N."/>
            <person name="Skowronski E.W."/>
        </authorList>
    </citation>
    <scope>NUCLEOTIDE SEQUENCE [LARGE SCALE GENOMIC DNA]</scope>
    <source>
        <strain evidence="2 3">Y4G10-17</strain>
    </source>
</reference>
<feature type="binding site" evidence="1">
    <location>
        <position position="188"/>
    </location>
    <ligand>
        <name>S-adenosyl-L-methionine</name>
        <dbReference type="ChEBI" id="CHEBI:59789"/>
    </ligand>
</feature>
<keyword evidence="1" id="KW-0949">S-adenosyl-L-methionine</keyword>
<organism evidence="2 3">
    <name type="scientific">Aliidiomarina soli</name>
    <dbReference type="NCBI Taxonomy" id="1928574"/>
    <lineage>
        <taxon>Bacteria</taxon>
        <taxon>Pseudomonadati</taxon>
        <taxon>Pseudomonadota</taxon>
        <taxon>Gammaproteobacteria</taxon>
        <taxon>Alteromonadales</taxon>
        <taxon>Idiomarinaceae</taxon>
        <taxon>Aliidiomarina</taxon>
    </lineage>
</organism>
<dbReference type="PANTHER" id="PTHR36112">
    <property type="entry name" value="RIBOSOMAL RNA SMALL SUBUNIT METHYLTRANSFERASE J"/>
    <property type="match status" value="1"/>
</dbReference>
<dbReference type="AlphaFoldDB" id="A0A432WF60"/>
<keyword evidence="1" id="KW-0489">Methyltransferase</keyword>